<comment type="similarity">
    <text evidence="2">Belongs to the BCCT transporter (TC 2.A.15) family.</text>
</comment>
<evidence type="ECO:0000256" key="3">
    <source>
        <dbReference type="ARBA" id="ARBA00022448"/>
    </source>
</evidence>
<dbReference type="PANTHER" id="PTHR30047">
    <property type="entry name" value="HIGH-AFFINITY CHOLINE TRANSPORT PROTEIN-RELATED"/>
    <property type="match status" value="1"/>
</dbReference>
<feature type="transmembrane region" description="Helical" evidence="9">
    <location>
        <begin position="399"/>
        <end position="422"/>
    </location>
</feature>
<keyword evidence="11" id="KW-1185">Reference proteome</keyword>
<feature type="transmembrane region" description="Helical" evidence="9">
    <location>
        <begin position="138"/>
        <end position="158"/>
    </location>
</feature>
<dbReference type="NCBIfam" id="TIGR00842">
    <property type="entry name" value="bcct"/>
    <property type="match status" value="1"/>
</dbReference>
<dbReference type="Pfam" id="PF02028">
    <property type="entry name" value="BCCT"/>
    <property type="match status" value="1"/>
</dbReference>
<feature type="transmembrane region" description="Helical" evidence="9">
    <location>
        <begin position="442"/>
        <end position="471"/>
    </location>
</feature>
<feature type="transmembrane region" description="Helical" evidence="9">
    <location>
        <begin position="238"/>
        <end position="259"/>
    </location>
</feature>
<feature type="transmembrane region" description="Helical" evidence="9">
    <location>
        <begin position="98"/>
        <end position="118"/>
    </location>
</feature>
<keyword evidence="7 9" id="KW-0472">Membrane</keyword>
<comment type="subcellular location">
    <subcellularLocation>
        <location evidence="1">Cell membrane</location>
        <topology evidence="1">Multi-pass membrane protein</topology>
    </subcellularLocation>
</comment>
<feature type="transmembrane region" description="Helical" evidence="9">
    <location>
        <begin position="192"/>
        <end position="210"/>
    </location>
</feature>
<proteinExistence type="inferred from homology"/>
<dbReference type="Proteomes" id="UP001250214">
    <property type="component" value="Unassembled WGS sequence"/>
</dbReference>
<sequence length="605" mass="64046">MTPDNNQPTTTGTPAHPDTDAGTDPSTDNTSSDTDITAEDLLWEPPTVLTAERSPRTDRVVFGVAAVLGIAFVLWGALRTETLSSVADRALTELIHYGGWAFILAASGFVVFALWLAFSRYGDIRLGRDEETPEFRTLSWIAMMFAAGMGIGLMFYGVSEPISHFVSPPPGTAEDGAPEATAMATTLFHWTLHPWAIYAVVGLAIAYGTFRRGRGQLISAAFTPLIGARHAQGTVGRIIDVFAVFATLFGTAASLGLGTYQIAGGLQELGWISTVDNRVLLTVIGVLIVCFLASAVSGVARGIQWLSNTNMVVALLLMLVLLVGGSTVFVFNLVPTALGSYLAELLPMAARTEVLGGAGTEEWLSEWTIFYWAWWISWSPFVGMFIARISRGRTIRQFIGGVILVPSSVSLVWFCVLGGSALSIERGDPGAISGANGAEAQLYALLSQFPLATGLMLLVIVLISIFFVTGADSASIIMGTMSQRGAIAPRRHVTVFWGLMIGGVAAVMILVGGDDALSGLQNLTIIVAAPFAVIIALLCVALVRDLRRDPRVMRSTVGEELIDAAVIAGAHDYDGDFQIDISPAQDADAPPQGDSSATSQPGTSG</sequence>
<feature type="compositionally biased region" description="Low complexity" evidence="8">
    <location>
        <begin position="23"/>
        <end position="35"/>
    </location>
</feature>
<dbReference type="InterPro" id="IPR000060">
    <property type="entry name" value="BCCT_transptr"/>
</dbReference>
<evidence type="ECO:0000256" key="5">
    <source>
        <dbReference type="ARBA" id="ARBA00022692"/>
    </source>
</evidence>
<dbReference type="PANTHER" id="PTHR30047:SF7">
    <property type="entry name" value="HIGH-AFFINITY CHOLINE TRANSPORT PROTEIN"/>
    <property type="match status" value="1"/>
</dbReference>
<feature type="transmembrane region" description="Helical" evidence="9">
    <location>
        <begin position="60"/>
        <end position="78"/>
    </location>
</feature>
<feature type="transmembrane region" description="Helical" evidence="9">
    <location>
        <begin position="369"/>
        <end position="387"/>
    </location>
</feature>
<evidence type="ECO:0000256" key="7">
    <source>
        <dbReference type="ARBA" id="ARBA00023136"/>
    </source>
</evidence>
<dbReference type="EMBL" id="JAVLVT010000003">
    <property type="protein sequence ID" value="MDS1270269.1"/>
    <property type="molecule type" value="Genomic_DNA"/>
</dbReference>
<evidence type="ECO:0000256" key="2">
    <source>
        <dbReference type="ARBA" id="ARBA00005658"/>
    </source>
</evidence>
<keyword evidence="4" id="KW-1003">Cell membrane</keyword>
<name>A0ABU2H4M8_9ACTN</name>
<comment type="caution">
    <text evidence="10">The sequence shown here is derived from an EMBL/GenBank/DDBJ whole genome shotgun (WGS) entry which is preliminary data.</text>
</comment>
<feature type="transmembrane region" description="Helical" evidence="9">
    <location>
        <begin position="492"/>
        <end position="511"/>
    </location>
</feature>
<evidence type="ECO:0000256" key="9">
    <source>
        <dbReference type="SAM" id="Phobius"/>
    </source>
</evidence>
<reference evidence="11" key="1">
    <citation type="submission" date="2023-07" db="EMBL/GenBank/DDBJ databases">
        <title>Novel species in the genus Lipingzhangella isolated from Sambhar Salt Lake.</title>
        <authorList>
            <person name="Jiya N."/>
            <person name="Kajale S."/>
            <person name="Sharma A."/>
        </authorList>
    </citation>
    <scope>NUCLEOTIDE SEQUENCE [LARGE SCALE GENOMIC DNA]</scope>
    <source>
        <strain evidence="11">LS1_29</strain>
    </source>
</reference>
<evidence type="ECO:0000256" key="4">
    <source>
        <dbReference type="ARBA" id="ARBA00022475"/>
    </source>
</evidence>
<feature type="compositionally biased region" description="Polar residues" evidence="8">
    <location>
        <begin position="1"/>
        <end position="13"/>
    </location>
</feature>
<evidence type="ECO:0000256" key="1">
    <source>
        <dbReference type="ARBA" id="ARBA00004651"/>
    </source>
</evidence>
<keyword evidence="5 9" id="KW-0812">Transmembrane</keyword>
<evidence type="ECO:0000313" key="10">
    <source>
        <dbReference type="EMBL" id="MDS1270269.1"/>
    </source>
</evidence>
<feature type="region of interest" description="Disordered" evidence="8">
    <location>
        <begin position="1"/>
        <end position="37"/>
    </location>
</feature>
<evidence type="ECO:0000256" key="8">
    <source>
        <dbReference type="SAM" id="MobiDB-lite"/>
    </source>
</evidence>
<organism evidence="10 11">
    <name type="scientific">Lipingzhangella rawalii</name>
    <dbReference type="NCBI Taxonomy" id="2055835"/>
    <lineage>
        <taxon>Bacteria</taxon>
        <taxon>Bacillati</taxon>
        <taxon>Actinomycetota</taxon>
        <taxon>Actinomycetes</taxon>
        <taxon>Streptosporangiales</taxon>
        <taxon>Nocardiopsidaceae</taxon>
        <taxon>Lipingzhangella</taxon>
    </lineage>
</organism>
<protein>
    <submittedName>
        <fullName evidence="10">BCCT family transporter</fullName>
    </submittedName>
</protein>
<keyword evidence="6 9" id="KW-1133">Transmembrane helix</keyword>
<feature type="transmembrane region" description="Helical" evidence="9">
    <location>
        <begin position="523"/>
        <end position="543"/>
    </location>
</feature>
<feature type="transmembrane region" description="Helical" evidence="9">
    <location>
        <begin position="279"/>
        <end position="300"/>
    </location>
</feature>
<gene>
    <name evidence="10" type="ORF">RIF23_08180</name>
</gene>
<evidence type="ECO:0000256" key="6">
    <source>
        <dbReference type="ARBA" id="ARBA00022989"/>
    </source>
</evidence>
<evidence type="ECO:0000313" key="11">
    <source>
        <dbReference type="Proteomes" id="UP001250214"/>
    </source>
</evidence>
<keyword evidence="3" id="KW-0813">Transport</keyword>
<feature type="transmembrane region" description="Helical" evidence="9">
    <location>
        <begin position="312"/>
        <end position="334"/>
    </location>
</feature>
<feature type="region of interest" description="Disordered" evidence="8">
    <location>
        <begin position="580"/>
        <end position="605"/>
    </location>
</feature>
<accession>A0ABU2H4M8</accession>
<dbReference type="RefSeq" id="WP_310911795.1">
    <property type="nucleotide sequence ID" value="NZ_JAVLVT010000003.1"/>
</dbReference>
<feature type="compositionally biased region" description="Polar residues" evidence="8">
    <location>
        <begin position="593"/>
        <end position="605"/>
    </location>
</feature>